<dbReference type="PANTHER" id="PTHR47926">
    <property type="entry name" value="PENTATRICOPEPTIDE REPEAT-CONTAINING PROTEIN"/>
    <property type="match status" value="1"/>
</dbReference>
<protein>
    <recommendedName>
        <fullName evidence="4">JmjC domain-containing protein</fullName>
    </recommendedName>
</protein>
<evidence type="ECO:0000256" key="3">
    <source>
        <dbReference type="SAM" id="MobiDB-lite"/>
    </source>
</evidence>
<gene>
    <name evidence="5" type="ORF">M5K25_014480</name>
</gene>
<dbReference type="Pfam" id="PF12854">
    <property type="entry name" value="PPR_1"/>
    <property type="match status" value="1"/>
</dbReference>
<feature type="repeat" description="PPR" evidence="2">
    <location>
        <begin position="288"/>
        <end position="322"/>
    </location>
</feature>
<organism evidence="5 6">
    <name type="scientific">Dendrobium thyrsiflorum</name>
    <name type="common">Pinecone-like raceme dendrobium</name>
    <name type="synonym">Orchid</name>
    <dbReference type="NCBI Taxonomy" id="117978"/>
    <lineage>
        <taxon>Eukaryota</taxon>
        <taxon>Viridiplantae</taxon>
        <taxon>Streptophyta</taxon>
        <taxon>Embryophyta</taxon>
        <taxon>Tracheophyta</taxon>
        <taxon>Spermatophyta</taxon>
        <taxon>Magnoliopsida</taxon>
        <taxon>Liliopsida</taxon>
        <taxon>Asparagales</taxon>
        <taxon>Orchidaceae</taxon>
        <taxon>Epidendroideae</taxon>
        <taxon>Malaxideae</taxon>
        <taxon>Dendrobiinae</taxon>
        <taxon>Dendrobium</taxon>
    </lineage>
</organism>
<dbReference type="EMBL" id="JANQDX010000011">
    <property type="protein sequence ID" value="KAL0916926.1"/>
    <property type="molecule type" value="Genomic_DNA"/>
</dbReference>
<dbReference type="InterPro" id="IPR011990">
    <property type="entry name" value="TPR-like_helical_dom_sf"/>
</dbReference>
<dbReference type="Proteomes" id="UP001552299">
    <property type="component" value="Unassembled WGS sequence"/>
</dbReference>
<dbReference type="NCBIfam" id="TIGR00756">
    <property type="entry name" value="PPR"/>
    <property type="match status" value="5"/>
</dbReference>
<feature type="repeat" description="PPR" evidence="2">
    <location>
        <begin position="421"/>
        <end position="455"/>
    </location>
</feature>
<dbReference type="Pfam" id="PF02373">
    <property type="entry name" value="JmjC"/>
    <property type="match status" value="1"/>
</dbReference>
<evidence type="ECO:0000256" key="2">
    <source>
        <dbReference type="PROSITE-ProRule" id="PRU00708"/>
    </source>
</evidence>
<dbReference type="AlphaFoldDB" id="A0ABD0V2R5"/>
<dbReference type="Gene3D" id="2.60.120.650">
    <property type="entry name" value="Cupin"/>
    <property type="match status" value="1"/>
</dbReference>
<dbReference type="SUPFAM" id="SSF51197">
    <property type="entry name" value="Clavaminate synthase-like"/>
    <property type="match status" value="1"/>
</dbReference>
<proteinExistence type="predicted"/>
<feature type="domain" description="JmjC" evidence="4">
    <location>
        <begin position="634"/>
        <end position="676"/>
    </location>
</feature>
<accession>A0ABD0V2R5</accession>
<dbReference type="Pfam" id="PF01535">
    <property type="entry name" value="PPR"/>
    <property type="match status" value="5"/>
</dbReference>
<dbReference type="InterPro" id="IPR046960">
    <property type="entry name" value="PPR_At4g14850-like_plant"/>
</dbReference>
<dbReference type="InterPro" id="IPR003347">
    <property type="entry name" value="JmjC_dom"/>
</dbReference>
<keyword evidence="6" id="KW-1185">Reference proteome</keyword>
<evidence type="ECO:0000256" key="1">
    <source>
        <dbReference type="ARBA" id="ARBA00022737"/>
    </source>
</evidence>
<dbReference type="PANTHER" id="PTHR47926:SF485">
    <property type="entry name" value="REPEAT-LIKE SUPERFAMILY PROTEIN, PUTATIVE-RELATED"/>
    <property type="match status" value="1"/>
</dbReference>
<feature type="repeat" description="PPR" evidence="2">
    <location>
        <begin position="226"/>
        <end position="260"/>
    </location>
</feature>
<dbReference type="FunFam" id="1.25.40.10:FF:000927">
    <property type="entry name" value="Pentatricopeptide repeat-containing protein"/>
    <property type="match status" value="1"/>
</dbReference>
<dbReference type="FunFam" id="1.25.40.10:FF:000804">
    <property type="entry name" value="Pentatricopeptide repeat-containing protein, chloroplastic"/>
    <property type="match status" value="1"/>
</dbReference>
<evidence type="ECO:0000313" key="6">
    <source>
        <dbReference type="Proteomes" id="UP001552299"/>
    </source>
</evidence>
<dbReference type="InterPro" id="IPR046848">
    <property type="entry name" value="E_motif"/>
</dbReference>
<feature type="repeat" description="PPR" evidence="2">
    <location>
        <begin position="390"/>
        <end position="420"/>
    </location>
</feature>
<feature type="region of interest" description="Disordered" evidence="3">
    <location>
        <begin position="27"/>
        <end position="47"/>
    </location>
</feature>
<dbReference type="GO" id="GO:0048731">
    <property type="term" value="P:system development"/>
    <property type="evidence" value="ECO:0007669"/>
    <property type="project" value="UniProtKB-ARBA"/>
</dbReference>
<reference evidence="5 6" key="1">
    <citation type="journal article" date="2024" name="Plant Biotechnol. J.">
        <title>Dendrobium thyrsiflorum genome and its molecular insights into genes involved in important horticultural traits.</title>
        <authorList>
            <person name="Chen B."/>
            <person name="Wang J.Y."/>
            <person name="Zheng P.J."/>
            <person name="Li K.L."/>
            <person name="Liang Y.M."/>
            <person name="Chen X.F."/>
            <person name="Zhang C."/>
            <person name="Zhao X."/>
            <person name="He X."/>
            <person name="Zhang G.Q."/>
            <person name="Liu Z.J."/>
            <person name="Xu Q."/>
        </authorList>
    </citation>
    <scope>NUCLEOTIDE SEQUENCE [LARGE SCALE GENOMIC DNA]</scope>
    <source>
        <strain evidence="5">GZMU011</strain>
    </source>
</reference>
<dbReference type="InterPro" id="IPR002885">
    <property type="entry name" value="PPR_rpt"/>
</dbReference>
<dbReference type="FunFam" id="1.25.40.10:FF:000125">
    <property type="entry name" value="Pentatricopeptide repeat-containing protein"/>
    <property type="match status" value="1"/>
</dbReference>
<name>A0ABD0V2R5_DENTH</name>
<sequence length="678" mass="76107">MTSAVPLISDTTSRHLNEILTTLSRRRPSSATLHLPAPPSNNNLSPNLSSPPINLRHPLLRAINFYRFHQSSSALTKILAKLFVSGLLFHPFPAGRALLALSSLPSSLPLAVTLFFVLPHPDAFAVNILLRSLIAAGLPAAAFNFYRRLVLPAAVVPNHFTFPLLMKIFSSLNLPLEGKTTHARIAKLGFDTDLYVRNSLIHMYASLGDIFAAEKIFTFLNNHDCDTVTYNSMIDGYVKNGRIADARKLFDEMPEQDVVSWNTMIAGYVDKGDMDGAKELFWMMPERDVVSWNSMIDGYARIGEVSIARELFNSMPVRNLVSWNVLLALYARLKCYRECLDLFDGMMSDRNAKPDKATFVSVLTACTNLGQLDRGKWIHSLIREGSLEPDVLLLTALLTMYAKCGAIESAKEVFHQMPERSTVSWNSMIMSYGIHGQTDKALELFLEMEKSCSKPNESTFVCVLSACSQSGSVLEGWWCFDHMIRAYNIKPKVEHVGCMVDLLGRSGLLKDTTEFVKDLTEKPMKALWGALMSSCWRHSNWEIGKFVGKKLIEMMPEEIGPYILLSNIWAAEGNWEEVDKVRVMIEERGLQKRAGVSLVELDNVTVDILSEDTLIGFSPKKRIVYSLLREMGSHLKISWTEFNASKERIEPCTFVQELGEAMFSPAGCPHQVRNHKIL</sequence>
<dbReference type="Pfam" id="PF13041">
    <property type="entry name" value="PPR_2"/>
    <property type="match status" value="1"/>
</dbReference>
<evidence type="ECO:0000313" key="5">
    <source>
        <dbReference type="EMBL" id="KAL0916926.1"/>
    </source>
</evidence>
<comment type="caution">
    <text evidence="5">The sequence shown here is derived from an EMBL/GenBank/DDBJ whole genome shotgun (WGS) entry which is preliminary data.</text>
</comment>
<keyword evidence="1" id="KW-0677">Repeat</keyword>
<dbReference type="Gene3D" id="1.25.40.10">
    <property type="entry name" value="Tetratricopeptide repeat domain"/>
    <property type="match status" value="4"/>
</dbReference>
<evidence type="ECO:0000259" key="4">
    <source>
        <dbReference type="Pfam" id="PF02373"/>
    </source>
</evidence>
<dbReference type="Pfam" id="PF20431">
    <property type="entry name" value="E_motif"/>
    <property type="match status" value="1"/>
</dbReference>
<dbReference type="PROSITE" id="PS51375">
    <property type="entry name" value="PPR"/>
    <property type="match status" value="4"/>
</dbReference>